<dbReference type="Gene3D" id="1.20.120.450">
    <property type="entry name" value="dinb family like domain"/>
    <property type="match status" value="1"/>
</dbReference>
<sequence length="178" mass="20217">MTINIAKERRAIDAALDTYRNLLDGFTNERFTQTPPMGGWSYAEVYDHILKASMGATIALERCTNNNCPPTKKGMNFWGCYVMLTGIFPPGKSKVPDNMADKLTPARINIEEAKNLIIKIRKRIDGVTGLIANANKNTRWLHPCLGMLNAAQWFKFTRIHLEHHLKQLERIKSDFVKG</sequence>
<feature type="domain" description="DinB-like" evidence="1">
    <location>
        <begin position="12"/>
        <end position="168"/>
    </location>
</feature>
<dbReference type="Pfam" id="PF12867">
    <property type="entry name" value="DinB_2"/>
    <property type="match status" value="1"/>
</dbReference>
<proteinExistence type="predicted"/>
<dbReference type="EMBL" id="JBHTIA010000009">
    <property type="protein sequence ID" value="MFD0765873.1"/>
    <property type="molecule type" value="Genomic_DNA"/>
</dbReference>
<name>A0ABW2ZI55_9SPHI</name>
<dbReference type="InterPro" id="IPR024775">
    <property type="entry name" value="DinB-like"/>
</dbReference>
<evidence type="ECO:0000313" key="3">
    <source>
        <dbReference type="Proteomes" id="UP001597073"/>
    </source>
</evidence>
<accession>A0ABW2ZI55</accession>
<reference evidence="3" key="1">
    <citation type="journal article" date="2019" name="Int. J. Syst. Evol. Microbiol.">
        <title>The Global Catalogue of Microorganisms (GCM) 10K type strain sequencing project: providing services to taxonomists for standard genome sequencing and annotation.</title>
        <authorList>
            <consortium name="The Broad Institute Genomics Platform"/>
            <consortium name="The Broad Institute Genome Sequencing Center for Infectious Disease"/>
            <person name="Wu L."/>
            <person name="Ma J."/>
        </authorList>
    </citation>
    <scope>NUCLEOTIDE SEQUENCE [LARGE SCALE GENOMIC DNA]</scope>
    <source>
        <strain evidence="3">CCUG 60742</strain>
    </source>
</reference>
<protein>
    <submittedName>
        <fullName evidence="2">DinB family protein</fullName>
    </submittedName>
</protein>
<dbReference type="InterPro" id="IPR034660">
    <property type="entry name" value="DinB/YfiT-like"/>
</dbReference>
<evidence type="ECO:0000259" key="1">
    <source>
        <dbReference type="Pfam" id="PF12867"/>
    </source>
</evidence>
<dbReference type="RefSeq" id="WP_377143710.1">
    <property type="nucleotide sequence ID" value="NZ_JBHTIA010000009.1"/>
</dbReference>
<evidence type="ECO:0000313" key="2">
    <source>
        <dbReference type="EMBL" id="MFD0765873.1"/>
    </source>
</evidence>
<keyword evidence="3" id="KW-1185">Reference proteome</keyword>
<dbReference type="SUPFAM" id="SSF109854">
    <property type="entry name" value="DinB/YfiT-like putative metalloenzymes"/>
    <property type="match status" value="1"/>
</dbReference>
<comment type="caution">
    <text evidence="2">The sequence shown here is derived from an EMBL/GenBank/DDBJ whole genome shotgun (WGS) entry which is preliminary data.</text>
</comment>
<dbReference type="Proteomes" id="UP001597073">
    <property type="component" value="Unassembled WGS sequence"/>
</dbReference>
<organism evidence="2 3">
    <name type="scientific">Mucilaginibacter lutimaris</name>
    <dbReference type="NCBI Taxonomy" id="931629"/>
    <lineage>
        <taxon>Bacteria</taxon>
        <taxon>Pseudomonadati</taxon>
        <taxon>Bacteroidota</taxon>
        <taxon>Sphingobacteriia</taxon>
        <taxon>Sphingobacteriales</taxon>
        <taxon>Sphingobacteriaceae</taxon>
        <taxon>Mucilaginibacter</taxon>
    </lineage>
</organism>
<gene>
    <name evidence="2" type="ORF">ACFQZI_13510</name>
</gene>